<dbReference type="Proteomes" id="UP001631957">
    <property type="component" value="Unassembled WGS sequence"/>
</dbReference>
<sequence>MRRWVVAVWVALVVVGGGVTLWLQDSARPPVHMGWYDARSTPTPSP</sequence>
<comment type="caution">
    <text evidence="2">The sequence shown here is derived from an EMBL/GenBank/DDBJ whole genome shotgun (WGS) entry which is preliminary data.</text>
</comment>
<keyword evidence="1" id="KW-1133">Transmembrane helix</keyword>
<gene>
    <name evidence="2" type="ORF">ACKI18_15085</name>
</gene>
<protein>
    <recommendedName>
        <fullName evidence="4">Secreted protein</fullName>
    </recommendedName>
</protein>
<evidence type="ECO:0008006" key="4">
    <source>
        <dbReference type="Google" id="ProtNLM"/>
    </source>
</evidence>
<proteinExistence type="predicted"/>
<dbReference type="RefSeq" id="WP_409121477.1">
    <property type="nucleotide sequence ID" value="NZ_JBJVNI010000007.1"/>
</dbReference>
<name>A0ABW9HS15_9ACTN</name>
<reference evidence="2 3" key="1">
    <citation type="submission" date="2024-12" db="EMBL/GenBank/DDBJ databases">
        <title>Forecasting of Potato common scab and diversities of Pathogenic streptomyces spp. in china.</title>
        <authorList>
            <person name="Handique U."/>
            <person name="Wu J."/>
        </authorList>
    </citation>
    <scope>NUCLEOTIDE SEQUENCE [LARGE SCALE GENOMIC DNA]</scope>
    <source>
        <strain evidence="2 3">ZRIMU1530</strain>
    </source>
</reference>
<evidence type="ECO:0000313" key="3">
    <source>
        <dbReference type="Proteomes" id="UP001631957"/>
    </source>
</evidence>
<keyword evidence="1" id="KW-0472">Membrane</keyword>
<keyword evidence="3" id="KW-1185">Reference proteome</keyword>
<evidence type="ECO:0000256" key="1">
    <source>
        <dbReference type="SAM" id="Phobius"/>
    </source>
</evidence>
<feature type="transmembrane region" description="Helical" evidence="1">
    <location>
        <begin position="6"/>
        <end position="23"/>
    </location>
</feature>
<organism evidence="2 3">
    <name type="scientific">Streptomyces niveiscabiei</name>
    <dbReference type="NCBI Taxonomy" id="164115"/>
    <lineage>
        <taxon>Bacteria</taxon>
        <taxon>Bacillati</taxon>
        <taxon>Actinomycetota</taxon>
        <taxon>Actinomycetes</taxon>
        <taxon>Kitasatosporales</taxon>
        <taxon>Streptomycetaceae</taxon>
        <taxon>Streptomyces</taxon>
    </lineage>
</organism>
<accession>A0ABW9HS15</accession>
<evidence type="ECO:0000313" key="2">
    <source>
        <dbReference type="EMBL" id="MFM9610024.1"/>
    </source>
</evidence>
<keyword evidence="1" id="KW-0812">Transmembrane</keyword>
<dbReference type="EMBL" id="JBJVNI010000007">
    <property type="protein sequence ID" value="MFM9610024.1"/>
    <property type="molecule type" value="Genomic_DNA"/>
</dbReference>